<dbReference type="Pfam" id="PF13445">
    <property type="entry name" value="zf-RING_UBOX"/>
    <property type="match status" value="1"/>
</dbReference>
<dbReference type="PANTHER" id="PTHR25462:SF296">
    <property type="entry name" value="MEIOTIC P26, ISOFORM F"/>
    <property type="match status" value="1"/>
</dbReference>
<gene>
    <name evidence="8" type="ORF">PISMIDRAFT_430725</name>
</gene>
<dbReference type="Proteomes" id="UP000054018">
    <property type="component" value="Unassembled WGS sequence"/>
</dbReference>
<feature type="domain" description="RING-type" evidence="7">
    <location>
        <begin position="4"/>
        <end position="47"/>
    </location>
</feature>
<dbReference type="GO" id="GO:0008270">
    <property type="term" value="F:zinc ion binding"/>
    <property type="evidence" value="ECO:0007669"/>
    <property type="project" value="UniProtKB-KW"/>
</dbReference>
<dbReference type="PROSITE" id="PS50089">
    <property type="entry name" value="ZF_RING_2"/>
    <property type="match status" value="1"/>
</dbReference>
<dbReference type="HOGENOM" id="CLU_079701_0_0_1"/>
<feature type="region of interest" description="Disordered" evidence="6">
    <location>
        <begin position="154"/>
        <end position="233"/>
    </location>
</feature>
<dbReference type="AlphaFoldDB" id="A0A0C9ZVX9"/>
<dbReference type="InterPro" id="IPR047153">
    <property type="entry name" value="TRIM45/56/19-like"/>
</dbReference>
<evidence type="ECO:0000256" key="2">
    <source>
        <dbReference type="ARBA" id="ARBA00022771"/>
    </source>
</evidence>
<evidence type="ECO:0000313" key="9">
    <source>
        <dbReference type="Proteomes" id="UP000054018"/>
    </source>
</evidence>
<feature type="compositionally biased region" description="Polar residues" evidence="6">
    <location>
        <begin position="185"/>
        <end position="197"/>
    </location>
</feature>
<keyword evidence="9" id="KW-1185">Reference proteome</keyword>
<reference evidence="9" key="2">
    <citation type="submission" date="2015-01" db="EMBL/GenBank/DDBJ databases">
        <title>Evolutionary Origins and Diversification of the Mycorrhizal Mutualists.</title>
        <authorList>
            <consortium name="DOE Joint Genome Institute"/>
            <consortium name="Mycorrhizal Genomics Consortium"/>
            <person name="Kohler A."/>
            <person name="Kuo A."/>
            <person name="Nagy L.G."/>
            <person name="Floudas D."/>
            <person name="Copeland A."/>
            <person name="Barry K.W."/>
            <person name="Cichocki N."/>
            <person name="Veneault-Fourrey C."/>
            <person name="LaButti K."/>
            <person name="Lindquist E.A."/>
            <person name="Lipzen A."/>
            <person name="Lundell T."/>
            <person name="Morin E."/>
            <person name="Murat C."/>
            <person name="Riley R."/>
            <person name="Ohm R."/>
            <person name="Sun H."/>
            <person name="Tunlid A."/>
            <person name="Henrissat B."/>
            <person name="Grigoriev I.V."/>
            <person name="Hibbett D.S."/>
            <person name="Martin F."/>
        </authorList>
    </citation>
    <scope>NUCLEOTIDE SEQUENCE [LARGE SCALE GENOMIC DNA]</scope>
    <source>
        <strain evidence="9">441</strain>
    </source>
</reference>
<sequence>MADCGICLEALEKPVSTPCGHIYCEACLRNYIISGNDALKSICPTCRQEFHIAIPDLAVVPEKYHDFILPTIRKLYIDIPSVSKLSKKVNALSTQVKVLSKEISRLDDRCDSYEREVQAFAVAERVTRMEMRALQNEYDRLSNKYDALSAVVHSPATPTHPQPGPCSGPCTASSSSVPSHRSRNNDATTCLDNTSVGGETAPPPVQPRPKRALPKSRTAQHSDVHSIPNVSKRPRISGVRGWITYQPG</sequence>
<dbReference type="InterPro" id="IPR001841">
    <property type="entry name" value="Znf_RING"/>
</dbReference>
<proteinExistence type="predicted"/>
<keyword evidence="3" id="KW-0862">Zinc</keyword>
<name>A0A0C9ZVX9_9AGAM</name>
<dbReference type="GO" id="GO:0061630">
    <property type="term" value="F:ubiquitin protein ligase activity"/>
    <property type="evidence" value="ECO:0007669"/>
    <property type="project" value="TreeGrafter"/>
</dbReference>
<organism evidence="8 9">
    <name type="scientific">Pisolithus microcarpus 441</name>
    <dbReference type="NCBI Taxonomy" id="765257"/>
    <lineage>
        <taxon>Eukaryota</taxon>
        <taxon>Fungi</taxon>
        <taxon>Dikarya</taxon>
        <taxon>Basidiomycota</taxon>
        <taxon>Agaricomycotina</taxon>
        <taxon>Agaricomycetes</taxon>
        <taxon>Agaricomycetidae</taxon>
        <taxon>Boletales</taxon>
        <taxon>Sclerodermatineae</taxon>
        <taxon>Pisolithaceae</taxon>
        <taxon>Pisolithus</taxon>
    </lineage>
</organism>
<dbReference type="STRING" id="765257.A0A0C9ZVX9"/>
<feature type="coiled-coil region" evidence="5">
    <location>
        <begin position="82"/>
        <end position="151"/>
    </location>
</feature>
<evidence type="ECO:0000256" key="5">
    <source>
        <dbReference type="SAM" id="Coils"/>
    </source>
</evidence>
<dbReference type="OrthoDB" id="6270329at2759"/>
<evidence type="ECO:0000313" key="8">
    <source>
        <dbReference type="EMBL" id="KIK23828.1"/>
    </source>
</evidence>
<evidence type="ECO:0000259" key="7">
    <source>
        <dbReference type="PROSITE" id="PS50089"/>
    </source>
</evidence>
<keyword evidence="5" id="KW-0175">Coiled coil</keyword>
<dbReference type="GO" id="GO:0005654">
    <property type="term" value="C:nucleoplasm"/>
    <property type="evidence" value="ECO:0007669"/>
    <property type="project" value="TreeGrafter"/>
</dbReference>
<dbReference type="PANTHER" id="PTHR25462">
    <property type="entry name" value="BONUS, ISOFORM C-RELATED"/>
    <property type="match status" value="1"/>
</dbReference>
<evidence type="ECO:0000256" key="4">
    <source>
        <dbReference type="PROSITE-ProRule" id="PRU00175"/>
    </source>
</evidence>
<reference evidence="8 9" key="1">
    <citation type="submission" date="2014-04" db="EMBL/GenBank/DDBJ databases">
        <authorList>
            <consortium name="DOE Joint Genome Institute"/>
            <person name="Kuo A."/>
            <person name="Kohler A."/>
            <person name="Costa M.D."/>
            <person name="Nagy L.G."/>
            <person name="Floudas D."/>
            <person name="Copeland A."/>
            <person name="Barry K.W."/>
            <person name="Cichocki N."/>
            <person name="Veneault-Fourrey C."/>
            <person name="LaButti K."/>
            <person name="Lindquist E.A."/>
            <person name="Lipzen A."/>
            <person name="Lundell T."/>
            <person name="Morin E."/>
            <person name="Murat C."/>
            <person name="Sun H."/>
            <person name="Tunlid A."/>
            <person name="Henrissat B."/>
            <person name="Grigoriev I.V."/>
            <person name="Hibbett D.S."/>
            <person name="Martin F."/>
            <person name="Nordberg H.P."/>
            <person name="Cantor M.N."/>
            <person name="Hua S.X."/>
        </authorList>
    </citation>
    <scope>NUCLEOTIDE SEQUENCE [LARGE SCALE GENOMIC DNA]</scope>
    <source>
        <strain evidence="8 9">441</strain>
    </source>
</reference>
<dbReference type="SUPFAM" id="SSF57850">
    <property type="entry name" value="RING/U-box"/>
    <property type="match status" value="1"/>
</dbReference>
<evidence type="ECO:0000256" key="1">
    <source>
        <dbReference type="ARBA" id="ARBA00022723"/>
    </source>
</evidence>
<dbReference type="PROSITE" id="PS00518">
    <property type="entry name" value="ZF_RING_1"/>
    <property type="match status" value="1"/>
</dbReference>
<dbReference type="Gene3D" id="1.20.1270.70">
    <property type="entry name" value="Designed single chain three-helix bundle"/>
    <property type="match status" value="1"/>
</dbReference>
<dbReference type="InterPro" id="IPR017907">
    <property type="entry name" value="Znf_RING_CS"/>
</dbReference>
<dbReference type="InterPro" id="IPR027370">
    <property type="entry name" value="Znf-RING_euk"/>
</dbReference>
<dbReference type="EMBL" id="KN833722">
    <property type="protein sequence ID" value="KIK23828.1"/>
    <property type="molecule type" value="Genomic_DNA"/>
</dbReference>
<evidence type="ECO:0000256" key="3">
    <source>
        <dbReference type="ARBA" id="ARBA00022833"/>
    </source>
</evidence>
<protein>
    <recommendedName>
        <fullName evidence="7">RING-type domain-containing protein</fullName>
    </recommendedName>
</protein>
<keyword evidence="1" id="KW-0479">Metal-binding</keyword>
<keyword evidence="2 4" id="KW-0863">Zinc-finger</keyword>
<dbReference type="InterPro" id="IPR013083">
    <property type="entry name" value="Znf_RING/FYVE/PHD"/>
</dbReference>
<evidence type="ECO:0000256" key="6">
    <source>
        <dbReference type="SAM" id="MobiDB-lite"/>
    </source>
</evidence>
<dbReference type="Gene3D" id="3.30.40.10">
    <property type="entry name" value="Zinc/RING finger domain, C3HC4 (zinc finger)"/>
    <property type="match status" value="1"/>
</dbReference>
<accession>A0A0C9ZVX9</accession>
<dbReference type="SMART" id="SM00184">
    <property type="entry name" value="RING"/>
    <property type="match status" value="1"/>
</dbReference>